<name>A0ABQ2AH56_9PSED</name>
<evidence type="ECO:0000256" key="1">
    <source>
        <dbReference type="SAM" id="SignalP"/>
    </source>
</evidence>
<comment type="caution">
    <text evidence="2">The sequence shown here is derived from an EMBL/GenBank/DDBJ whole genome shotgun (WGS) entry which is preliminary data.</text>
</comment>
<dbReference type="Pfam" id="PF12974">
    <property type="entry name" value="Phosphonate-bd"/>
    <property type="match status" value="1"/>
</dbReference>
<organism evidence="2 3">
    <name type="scientific">Pseudomonas fluvialis</name>
    <dbReference type="NCBI Taxonomy" id="1793966"/>
    <lineage>
        <taxon>Bacteria</taxon>
        <taxon>Pseudomonadati</taxon>
        <taxon>Pseudomonadota</taxon>
        <taxon>Gammaproteobacteria</taxon>
        <taxon>Pseudomonadales</taxon>
        <taxon>Pseudomonadaceae</taxon>
        <taxon>Pseudomonas</taxon>
    </lineage>
</organism>
<keyword evidence="1" id="KW-0732">Signal</keyword>
<keyword evidence="3" id="KW-1185">Reference proteome</keyword>
<reference evidence="3" key="1">
    <citation type="journal article" date="2019" name="Int. J. Syst. Evol. Microbiol.">
        <title>The Global Catalogue of Microorganisms (GCM) 10K type strain sequencing project: providing services to taxonomists for standard genome sequencing and annotation.</title>
        <authorList>
            <consortium name="The Broad Institute Genomics Platform"/>
            <consortium name="The Broad Institute Genome Sequencing Center for Infectious Disease"/>
            <person name="Wu L."/>
            <person name="Ma J."/>
        </authorList>
    </citation>
    <scope>NUCLEOTIDE SEQUENCE [LARGE SCALE GENOMIC DNA]</scope>
    <source>
        <strain evidence="3">CCM 8778</strain>
    </source>
</reference>
<feature type="signal peptide" evidence="1">
    <location>
        <begin position="1"/>
        <end position="26"/>
    </location>
</feature>
<proteinExistence type="predicted"/>
<protein>
    <submittedName>
        <fullName evidence="2">Amino acid ABC transporter substrate-binding protein</fullName>
    </submittedName>
</protein>
<gene>
    <name evidence="2" type="ORF">GCM10007363_10480</name>
</gene>
<dbReference type="Gene3D" id="3.40.190.10">
    <property type="entry name" value="Periplasmic binding protein-like II"/>
    <property type="match status" value="2"/>
</dbReference>
<feature type="chain" id="PRO_5046376975" evidence="1">
    <location>
        <begin position="27"/>
        <end position="260"/>
    </location>
</feature>
<accession>A0ABQ2AH56</accession>
<dbReference type="RefSeq" id="WP_229727158.1">
    <property type="nucleotide sequence ID" value="NZ_BMDE01000003.1"/>
</dbReference>
<dbReference type="SUPFAM" id="SSF53850">
    <property type="entry name" value="Periplasmic binding protein-like II"/>
    <property type="match status" value="1"/>
</dbReference>
<dbReference type="Proteomes" id="UP000655550">
    <property type="component" value="Unassembled WGS sequence"/>
</dbReference>
<evidence type="ECO:0000313" key="2">
    <source>
        <dbReference type="EMBL" id="GGH91191.1"/>
    </source>
</evidence>
<sequence length="260" mass="29866">MSLPWRGLKPVGLALMLLFHSLQALAEPQDVRVGAYHFPPYVEHPERAGAAGLLPELLVLLNRQQADFRFHLVPTSATRRYQDMARGRVDLMFFESLRWGWQTQPVQTVDLLIEDTEVYVAKAMAGRDQRYFDDFTGKRMALYSGYHYGFAGFNADQEQLRQTFQAVLTYSHDSNLLMVQRGRVDLTVVARSYLALYLTRHPQLRQALLVSERADQYYQHQALLRAQAPISSTQLSELLEQLRGTAEYAALLARYDLQAR</sequence>
<evidence type="ECO:0000313" key="3">
    <source>
        <dbReference type="Proteomes" id="UP000655550"/>
    </source>
</evidence>
<dbReference type="EMBL" id="BMDE01000003">
    <property type="protein sequence ID" value="GGH91191.1"/>
    <property type="molecule type" value="Genomic_DNA"/>
</dbReference>